<evidence type="ECO:0000313" key="4">
    <source>
        <dbReference type="Proteomes" id="UP000236497"/>
    </source>
</evidence>
<evidence type="ECO:0000256" key="1">
    <source>
        <dbReference type="SAM" id="Coils"/>
    </source>
</evidence>
<proteinExistence type="predicted"/>
<dbReference type="OrthoDB" id="1935355at2"/>
<evidence type="ECO:0000256" key="2">
    <source>
        <dbReference type="SAM" id="Phobius"/>
    </source>
</evidence>
<dbReference type="AlphaFoldDB" id="A0A0H5SK01"/>
<dbReference type="EMBL" id="CVTD020000024">
    <property type="protein sequence ID" value="CRZ35430.1"/>
    <property type="molecule type" value="Genomic_DNA"/>
</dbReference>
<keyword evidence="2" id="KW-0472">Membrane</keyword>
<accession>A0A0H5SK01</accession>
<keyword evidence="2" id="KW-0812">Transmembrane</keyword>
<keyword evidence="2" id="KW-1133">Transmembrane helix</keyword>
<feature type="transmembrane region" description="Helical" evidence="2">
    <location>
        <begin position="149"/>
        <end position="171"/>
    </location>
</feature>
<feature type="transmembrane region" description="Helical" evidence="2">
    <location>
        <begin position="177"/>
        <end position="198"/>
    </location>
</feature>
<organism evidence="3 4">
    <name type="scientific">Herbinix hemicellulosilytica</name>
    <dbReference type="NCBI Taxonomy" id="1564487"/>
    <lineage>
        <taxon>Bacteria</taxon>
        <taxon>Bacillati</taxon>
        <taxon>Bacillota</taxon>
        <taxon>Clostridia</taxon>
        <taxon>Lachnospirales</taxon>
        <taxon>Lachnospiraceae</taxon>
        <taxon>Herbinix</taxon>
    </lineage>
</organism>
<feature type="coiled-coil region" evidence="1">
    <location>
        <begin position="24"/>
        <end position="125"/>
    </location>
</feature>
<dbReference type="RefSeq" id="WP_103203508.1">
    <property type="nucleotide sequence ID" value="NZ_CVTD020000024.1"/>
</dbReference>
<sequence length="366" mass="42343">MDEGNILLEGVQKLNEIKADLTELYRYKDKNDDLIVELKKIEKNIQSLKKAAEDEVQATVKKRRSEIETAYDKQLDKIKADMKKVKDKRDKRKDRKISERIDEETASLREENRRLKLEAKSLFKQKNVPAFCNTGLYYALYFPGCFRDFIIILISLALTLFIIPCGIYYYVLPEEKIIYLAALYIATVLVFGGLYLLIGNRTKDKHGDIIRQGNKIRHDIIKNNKKINNIKRNIKKDKDESTYGLENFDEELARLDKEAQDLTEQKKEALMTFENSTVPIISAEIKKQYDGKLLALKSEYEKIKAEVSTADEKIKALTLKLAREYEPYIGKDLITFDTLDTLINIIEAGNAANISEAVQFYRKNMG</sequence>
<dbReference type="Proteomes" id="UP000236497">
    <property type="component" value="Unassembled WGS sequence"/>
</dbReference>
<gene>
    <name evidence="3" type="ORF">HHT355_2239</name>
</gene>
<protein>
    <submittedName>
        <fullName evidence="3">Uncharacterized protein</fullName>
    </submittedName>
</protein>
<feature type="coiled-coil region" evidence="1">
    <location>
        <begin position="245"/>
        <end position="320"/>
    </location>
</feature>
<keyword evidence="4" id="KW-1185">Reference proteome</keyword>
<name>A0A0H5SK01_HERHM</name>
<reference evidence="3 4" key="1">
    <citation type="submission" date="2015-06" db="EMBL/GenBank/DDBJ databases">
        <authorList>
            <person name="Wibberg Daniel"/>
        </authorList>
    </citation>
    <scope>NUCLEOTIDE SEQUENCE [LARGE SCALE GENOMIC DNA]</scope>
    <source>
        <strain evidence="3 4">T3/55T</strain>
    </source>
</reference>
<evidence type="ECO:0000313" key="3">
    <source>
        <dbReference type="EMBL" id="CRZ35430.1"/>
    </source>
</evidence>
<keyword evidence="1" id="KW-0175">Coiled coil</keyword>